<gene>
    <name evidence="4" type="ORF">MTR67_025675</name>
</gene>
<dbReference type="Proteomes" id="UP001234989">
    <property type="component" value="Chromosome 6"/>
</dbReference>
<keyword evidence="5" id="KW-1185">Reference proteome</keyword>
<dbReference type="PANTHER" id="PTHR46128:SF289">
    <property type="entry name" value="PENTACOTRIPEPTIDE-REPEAT REGION OF PRORP DOMAIN-CONTAINING PROTEIN"/>
    <property type="match status" value="1"/>
</dbReference>
<proteinExistence type="inferred from homology"/>
<evidence type="ECO:0000313" key="5">
    <source>
        <dbReference type="Proteomes" id="UP001234989"/>
    </source>
</evidence>
<dbReference type="SUPFAM" id="SSF81901">
    <property type="entry name" value="HCP-like"/>
    <property type="match status" value="1"/>
</dbReference>
<organism evidence="4 5">
    <name type="scientific">Solanum verrucosum</name>
    <dbReference type="NCBI Taxonomy" id="315347"/>
    <lineage>
        <taxon>Eukaryota</taxon>
        <taxon>Viridiplantae</taxon>
        <taxon>Streptophyta</taxon>
        <taxon>Embryophyta</taxon>
        <taxon>Tracheophyta</taxon>
        <taxon>Spermatophyta</taxon>
        <taxon>Magnoliopsida</taxon>
        <taxon>eudicotyledons</taxon>
        <taxon>Gunneridae</taxon>
        <taxon>Pentapetalae</taxon>
        <taxon>asterids</taxon>
        <taxon>lamiids</taxon>
        <taxon>Solanales</taxon>
        <taxon>Solanaceae</taxon>
        <taxon>Solanoideae</taxon>
        <taxon>Solaneae</taxon>
        <taxon>Solanum</taxon>
    </lineage>
</organism>
<feature type="repeat" description="PPR" evidence="3">
    <location>
        <begin position="114"/>
        <end position="148"/>
    </location>
</feature>
<dbReference type="PROSITE" id="PS51375">
    <property type="entry name" value="PPR"/>
    <property type="match status" value="4"/>
</dbReference>
<dbReference type="Pfam" id="PF01535">
    <property type="entry name" value="PPR"/>
    <property type="match status" value="1"/>
</dbReference>
<feature type="repeat" description="PPR" evidence="3">
    <location>
        <begin position="44"/>
        <end position="78"/>
    </location>
</feature>
<dbReference type="PANTHER" id="PTHR46128">
    <property type="entry name" value="MITOCHONDRIAL GROUP I INTRON SPLICING FACTOR CCM1"/>
    <property type="match status" value="1"/>
</dbReference>
<comment type="similarity">
    <text evidence="1">Belongs to the PPR family. P subfamily.</text>
</comment>
<dbReference type="Gene3D" id="1.25.40.10">
    <property type="entry name" value="Tetratricopeptide repeat domain"/>
    <property type="match status" value="2"/>
</dbReference>
<dbReference type="InterPro" id="IPR002885">
    <property type="entry name" value="PPR_rpt"/>
</dbReference>
<dbReference type="InterPro" id="IPR011990">
    <property type="entry name" value="TPR-like_helical_dom_sf"/>
</dbReference>
<evidence type="ECO:0000256" key="3">
    <source>
        <dbReference type="PROSITE-ProRule" id="PRU00708"/>
    </source>
</evidence>
<dbReference type="AlphaFoldDB" id="A0AAF0TYX0"/>
<feature type="repeat" description="PPR" evidence="3">
    <location>
        <begin position="9"/>
        <end position="43"/>
    </location>
</feature>
<name>A0AAF0TYX0_SOLVR</name>
<dbReference type="Pfam" id="PF13041">
    <property type="entry name" value="PPR_2"/>
    <property type="match status" value="1"/>
</dbReference>
<accession>A0AAF0TYX0</accession>
<dbReference type="EMBL" id="CP133617">
    <property type="protein sequence ID" value="WMV32290.1"/>
    <property type="molecule type" value="Genomic_DNA"/>
</dbReference>
<keyword evidence="2" id="KW-0677">Repeat</keyword>
<evidence type="ECO:0000256" key="1">
    <source>
        <dbReference type="ARBA" id="ARBA00007626"/>
    </source>
</evidence>
<evidence type="ECO:0000313" key="4">
    <source>
        <dbReference type="EMBL" id="WMV32290.1"/>
    </source>
</evidence>
<dbReference type="NCBIfam" id="TIGR00756">
    <property type="entry name" value="PPR"/>
    <property type="match status" value="4"/>
</dbReference>
<sequence length="209" mass="23915">MIDKKIEPDIISYSVLINGYCKEKPLAEAMQLFHEISQNGSKPDIFTYNILLQGLFEAGKIDSAKKIFAEMLSTVLVPDLYTLCTLLNGYFKYGLVEEAMSFFNKLERKIEYTSIEFYNVVINGLCKNSELDKARVIFEKLSLIGMLPNKMEDNGCMPNNVNEMATYMKEMVRKGFSCDADTTELLVNVIRENPSVLDMIPEFRSEHKK</sequence>
<dbReference type="Pfam" id="PF12854">
    <property type="entry name" value="PPR_1"/>
    <property type="match status" value="1"/>
</dbReference>
<dbReference type="InterPro" id="IPR050872">
    <property type="entry name" value="PPR_P_subfamily"/>
</dbReference>
<feature type="repeat" description="PPR" evidence="3">
    <location>
        <begin position="79"/>
        <end position="109"/>
    </location>
</feature>
<reference evidence="4" key="1">
    <citation type="submission" date="2023-08" db="EMBL/GenBank/DDBJ databases">
        <title>A de novo genome assembly of Solanum verrucosum Schlechtendal, a Mexican diploid species geographically isolated from the other diploid A-genome species in potato relatives.</title>
        <authorList>
            <person name="Hosaka K."/>
        </authorList>
    </citation>
    <scope>NUCLEOTIDE SEQUENCE</scope>
    <source>
        <tissue evidence="4">Young leaves</tissue>
    </source>
</reference>
<protein>
    <recommendedName>
        <fullName evidence="6">Pentatricopeptide repeat-containing protein</fullName>
    </recommendedName>
</protein>
<evidence type="ECO:0008006" key="6">
    <source>
        <dbReference type="Google" id="ProtNLM"/>
    </source>
</evidence>
<evidence type="ECO:0000256" key="2">
    <source>
        <dbReference type="ARBA" id="ARBA00022737"/>
    </source>
</evidence>